<evidence type="ECO:0008006" key="3">
    <source>
        <dbReference type="Google" id="ProtNLM"/>
    </source>
</evidence>
<evidence type="ECO:0000313" key="1">
    <source>
        <dbReference type="EMBL" id="SHG26350.1"/>
    </source>
</evidence>
<accession>A0A1M5IEL6</accession>
<dbReference type="RefSeq" id="WP_073174953.1">
    <property type="nucleotide sequence ID" value="NZ_FQVE01000005.1"/>
</dbReference>
<protein>
    <recommendedName>
        <fullName evidence="3">MORN repeat variant</fullName>
    </recommendedName>
</protein>
<gene>
    <name evidence="1" type="ORF">SAMN02787073_3833</name>
</gene>
<name>A0A1M5IEL6_9FLAO</name>
<dbReference type="EMBL" id="FQVE01000005">
    <property type="protein sequence ID" value="SHG26350.1"/>
    <property type="molecule type" value="Genomic_DNA"/>
</dbReference>
<dbReference type="Proteomes" id="UP000184108">
    <property type="component" value="Unassembled WGS sequence"/>
</dbReference>
<dbReference type="AlphaFoldDB" id="A0A1M5IEL6"/>
<organism evidence="1 2">
    <name type="scientific">Chryseobacterium vrystaatense</name>
    <dbReference type="NCBI Taxonomy" id="307480"/>
    <lineage>
        <taxon>Bacteria</taxon>
        <taxon>Pseudomonadati</taxon>
        <taxon>Bacteroidota</taxon>
        <taxon>Flavobacteriia</taxon>
        <taxon>Flavobacteriales</taxon>
        <taxon>Weeksellaceae</taxon>
        <taxon>Chryseobacterium group</taxon>
        <taxon>Chryseobacterium</taxon>
    </lineage>
</organism>
<sequence length="194" mass="22944">MCISKKYNIVFEKKDFWYNEAVLLKKIPDYKNILAIKKNYSLKNGKLYNKKKIADSIEIYCLINPQTMYVSKIRNGTPIEQIINVEDHPQPSMYNVQYHNNGDILFKYLNKESFLANGNGYLKIYHYGVWDGKNQKYVEGSIKGEGEVKSNFKLGEWKYYNKEGRMDSIKIYSLEDSVDVRFPYCIFNKKEPCY</sequence>
<proteinExistence type="predicted"/>
<evidence type="ECO:0000313" key="2">
    <source>
        <dbReference type="Proteomes" id="UP000184108"/>
    </source>
</evidence>
<reference evidence="2" key="1">
    <citation type="submission" date="2016-11" db="EMBL/GenBank/DDBJ databases">
        <authorList>
            <person name="Varghese N."/>
            <person name="Submissions S."/>
        </authorList>
    </citation>
    <scope>NUCLEOTIDE SEQUENCE [LARGE SCALE GENOMIC DNA]</scope>
    <source>
        <strain evidence="2">YR203</strain>
    </source>
</reference>